<evidence type="ECO:0000256" key="1">
    <source>
        <dbReference type="SAM" id="MobiDB-lite"/>
    </source>
</evidence>
<sequence>MKPASGLGKSIWAPGATTRRSGGSGSGSGSGSHNYSSDERQPEARSKSFPPSRLEGAAAAAAAAAAASSSPSKTPPSLAPPSPKKKTSSTATTTPAARSSSELRIQSFRRFEQTCHRLRWKFIDLQSSYDRALRPLEWKFTAQDAERNFKVDFHEFYAWIEQALVFLLLIFGVTVERAGWGGGAGRVRRGGGFSSSSSSSSHAYHHNVLKALEDTRNPLHGTLGRGTVMEALWKAKELRNRWKDAAEGKETPPLKLYDLRWIVASILGGLEEAYGLAGREVVQGSDLGLGREERSEGGEEDGWEWMVEMMDWEPDGGW</sequence>
<keyword evidence="3" id="KW-1185">Reference proteome</keyword>
<organism evidence="2 3">
    <name type="scientific">Claviceps aff. purpurea</name>
    <dbReference type="NCBI Taxonomy" id="1967640"/>
    <lineage>
        <taxon>Eukaryota</taxon>
        <taxon>Fungi</taxon>
        <taxon>Dikarya</taxon>
        <taxon>Ascomycota</taxon>
        <taxon>Pezizomycotina</taxon>
        <taxon>Sordariomycetes</taxon>
        <taxon>Hypocreomycetidae</taxon>
        <taxon>Hypocreales</taxon>
        <taxon>Clavicipitaceae</taxon>
        <taxon>Claviceps</taxon>
    </lineage>
</organism>
<protein>
    <submittedName>
        <fullName evidence="2">Uncharacterized protein</fullName>
    </submittedName>
</protein>
<feature type="compositionally biased region" description="Low complexity" evidence="1">
    <location>
        <begin position="57"/>
        <end position="72"/>
    </location>
</feature>
<evidence type="ECO:0000313" key="3">
    <source>
        <dbReference type="Proteomes" id="UP000707071"/>
    </source>
</evidence>
<feature type="region of interest" description="Disordered" evidence="1">
    <location>
        <begin position="1"/>
        <end position="100"/>
    </location>
</feature>
<gene>
    <name evidence="2" type="ORF">E4U09_001885</name>
</gene>
<evidence type="ECO:0000313" key="2">
    <source>
        <dbReference type="EMBL" id="KAG6296073.1"/>
    </source>
</evidence>
<dbReference type="EMBL" id="SRRH01000178">
    <property type="protein sequence ID" value="KAG6296073.1"/>
    <property type="molecule type" value="Genomic_DNA"/>
</dbReference>
<proteinExistence type="predicted"/>
<feature type="compositionally biased region" description="Basic and acidic residues" evidence="1">
    <location>
        <begin position="36"/>
        <end position="46"/>
    </location>
</feature>
<reference evidence="2 3" key="1">
    <citation type="journal article" date="2020" name="bioRxiv">
        <title>Whole genome comparisons of ergot fungi reveals the divergence and evolution of species within the genus Claviceps are the result of varying mechanisms driving genome evolution and host range expansion.</title>
        <authorList>
            <person name="Wyka S.A."/>
            <person name="Mondo S.J."/>
            <person name="Liu M."/>
            <person name="Dettman J."/>
            <person name="Nalam V."/>
            <person name="Broders K.D."/>
        </authorList>
    </citation>
    <scope>NUCLEOTIDE SEQUENCE [LARGE SCALE GENOMIC DNA]</scope>
    <source>
        <strain evidence="2 3">Clav52</strain>
    </source>
</reference>
<dbReference type="AlphaFoldDB" id="A0A9P7U365"/>
<comment type="caution">
    <text evidence="2">The sequence shown here is derived from an EMBL/GenBank/DDBJ whole genome shotgun (WGS) entry which is preliminary data.</text>
</comment>
<feature type="compositionally biased region" description="Low complexity" evidence="1">
    <location>
        <begin position="88"/>
        <end position="100"/>
    </location>
</feature>
<accession>A0A9P7U365</accession>
<name>A0A9P7U365_9HYPO</name>
<feature type="compositionally biased region" description="Pro residues" evidence="1">
    <location>
        <begin position="73"/>
        <end position="82"/>
    </location>
</feature>
<dbReference type="Proteomes" id="UP000707071">
    <property type="component" value="Unassembled WGS sequence"/>
</dbReference>